<accession>A0A1Z2KXR7</accession>
<dbReference type="Proteomes" id="UP000195755">
    <property type="component" value="Chromosome"/>
</dbReference>
<dbReference type="EMBL" id="CP021744">
    <property type="protein sequence ID" value="ARZ66828.1"/>
    <property type="molecule type" value="Genomic_DNA"/>
</dbReference>
<sequence length="193" mass="20367">MTDPIGQKGVTPLITRSPVMSTRLTGQPDDGVAGGVGGTEVDQLGLHVAHMEGQPVAVGDLGQGEGELAPLHLGPEPRQMEARFRHLAAGPLVADDQGLGEEEVAEGVVPVGVGADQDPRRRRADAERRRPQRAGAGLGRRRVHQGGVPPGHHQRRVVQAPPAVRLHIGEDAVGHLGEPARRPFPPYLGHRAS</sequence>
<feature type="compositionally biased region" description="Low complexity" evidence="1">
    <location>
        <begin position="106"/>
        <end position="116"/>
    </location>
</feature>
<dbReference type="AlphaFoldDB" id="A0A1Z2KXR7"/>
<evidence type="ECO:0000256" key="1">
    <source>
        <dbReference type="SAM" id="MobiDB-lite"/>
    </source>
</evidence>
<evidence type="ECO:0000313" key="2">
    <source>
        <dbReference type="EMBL" id="ARZ66828.1"/>
    </source>
</evidence>
<protein>
    <submittedName>
        <fullName evidence="2">Uncharacterized protein</fullName>
    </submittedName>
</protein>
<evidence type="ECO:0000313" key="3">
    <source>
        <dbReference type="Proteomes" id="UP000195755"/>
    </source>
</evidence>
<feature type="region of interest" description="Disordered" evidence="1">
    <location>
        <begin position="1"/>
        <end position="38"/>
    </location>
</feature>
<dbReference type="KEGG" id="salj:SMD11_1165"/>
<organism evidence="2 3">
    <name type="scientific">Streptomyces albireticuli</name>
    <dbReference type="NCBI Taxonomy" id="1940"/>
    <lineage>
        <taxon>Bacteria</taxon>
        <taxon>Bacillati</taxon>
        <taxon>Actinomycetota</taxon>
        <taxon>Actinomycetes</taxon>
        <taxon>Kitasatosporales</taxon>
        <taxon>Streptomycetaceae</taxon>
        <taxon>Streptomyces</taxon>
    </lineage>
</organism>
<reference evidence="2 3" key="1">
    <citation type="submission" date="2017-06" db="EMBL/GenBank/DDBJ databases">
        <title>Streptomyces albireticuli Genome sequencing and assembly.</title>
        <authorList>
            <person name="Wang Y."/>
            <person name="Du B."/>
            <person name="Ding Y."/>
            <person name="Liu H."/>
            <person name="Hou Q."/>
            <person name="Liu K."/>
            <person name="Yao L."/>
            <person name="Wang C."/>
        </authorList>
    </citation>
    <scope>NUCLEOTIDE SEQUENCE [LARGE SCALE GENOMIC DNA]</scope>
    <source>
        <strain evidence="2 3">MDJK11</strain>
    </source>
</reference>
<gene>
    <name evidence="2" type="ORF">SMD11_1165</name>
</gene>
<feature type="compositionally biased region" description="Basic and acidic residues" evidence="1">
    <location>
        <begin position="167"/>
        <end position="181"/>
    </location>
</feature>
<name>A0A1Z2KXR7_9ACTN</name>
<proteinExistence type="predicted"/>
<feature type="region of interest" description="Disordered" evidence="1">
    <location>
        <begin position="101"/>
        <end position="193"/>
    </location>
</feature>